<name>A0A699JXV7_TANCI</name>
<protein>
    <submittedName>
        <fullName evidence="1">Uncharacterized protein</fullName>
    </submittedName>
</protein>
<gene>
    <name evidence="1" type="ORF">Tci_632537</name>
</gene>
<reference evidence="1" key="1">
    <citation type="journal article" date="2019" name="Sci. Rep.">
        <title>Draft genome of Tanacetum cinerariifolium, the natural source of mosquito coil.</title>
        <authorList>
            <person name="Yamashiro T."/>
            <person name="Shiraishi A."/>
            <person name="Satake H."/>
            <person name="Nakayama K."/>
        </authorList>
    </citation>
    <scope>NUCLEOTIDE SEQUENCE</scope>
</reference>
<proteinExistence type="predicted"/>
<comment type="caution">
    <text evidence="1">The sequence shown here is derived from an EMBL/GenBank/DDBJ whole genome shotgun (WGS) entry which is preliminary data.</text>
</comment>
<sequence>MEIDGADHGLQ</sequence>
<evidence type="ECO:0000313" key="1">
    <source>
        <dbReference type="EMBL" id="GFA60565.1"/>
    </source>
</evidence>
<dbReference type="EMBL" id="BKCJ010453847">
    <property type="protein sequence ID" value="GFA60565.1"/>
    <property type="molecule type" value="Genomic_DNA"/>
</dbReference>
<organism evidence="1">
    <name type="scientific">Tanacetum cinerariifolium</name>
    <name type="common">Dalmatian daisy</name>
    <name type="synonym">Chrysanthemum cinerariifolium</name>
    <dbReference type="NCBI Taxonomy" id="118510"/>
    <lineage>
        <taxon>Eukaryota</taxon>
        <taxon>Viridiplantae</taxon>
        <taxon>Streptophyta</taxon>
        <taxon>Embryophyta</taxon>
        <taxon>Tracheophyta</taxon>
        <taxon>Spermatophyta</taxon>
        <taxon>Magnoliopsida</taxon>
        <taxon>eudicotyledons</taxon>
        <taxon>Gunneridae</taxon>
        <taxon>Pentapetalae</taxon>
        <taxon>asterids</taxon>
        <taxon>campanulids</taxon>
        <taxon>Asterales</taxon>
        <taxon>Asteraceae</taxon>
        <taxon>Asteroideae</taxon>
        <taxon>Anthemideae</taxon>
        <taxon>Anthemidinae</taxon>
        <taxon>Tanacetum</taxon>
    </lineage>
</organism>
<feature type="non-terminal residue" evidence="1">
    <location>
        <position position="11"/>
    </location>
</feature>
<accession>A0A699JXV7</accession>